<name>A0A173ZUC0_9FIRM</name>
<dbReference type="Proteomes" id="UP000095787">
    <property type="component" value="Unassembled WGS sequence"/>
</dbReference>
<dbReference type="PANTHER" id="PTHR11472">
    <property type="entry name" value="DNA REPAIR DEAD HELICASE RAD3/XP-D SUBFAMILY MEMBER"/>
    <property type="match status" value="1"/>
</dbReference>
<evidence type="ECO:0000256" key="1">
    <source>
        <dbReference type="ARBA" id="ARBA00022741"/>
    </source>
</evidence>
<dbReference type="InterPro" id="IPR045028">
    <property type="entry name" value="DinG/Rad3-like"/>
</dbReference>
<evidence type="ECO:0000313" key="9">
    <source>
        <dbReference type="Proteomes" id="UP000292665"/>
    </source>
</evidence>
<dbReference type="EC" id="3.6.4.12" evidence="6"/>
<dbReference type="GO" id="GO:0006139">
    <property type="term" value="P:nucleobase-containing compound metabolic process"/>
    <property type="evidence" value="ECO:0007669"/>
    <property type="project" value="InterPro"/>
</dbReference>
<evidence type="ECO:0000259" key="5">
    <source>
        <dbReference type="PROSITE" id="PS51193"/>
    </source>
</evidence>
<dbReference type="SUPFAM" id="SSF52540">
    <property type="entry name" value="P-loop containing nucleoside triphosphate hydrolases"/>
    <property type="match status" value="1"/>
</dbReference>
<keyword evidence="2 6" id="KW-0378">Hydrolase</keyword>
<dbReference type="GO" id="GO:0003678">
    <property type="term" value="F:DNA helicase activity"/>
    <property type="evidence" value="ECO:0007669"/>
    <property type="project" value="UniProtKB-EC"/>
</dbReference>
<dbReference type="InterPro" id="IPR027417">
    <property type="entry name" value="P-loop_NTPase"/>
</dbReference>
<organism evidence="6 8">
    <name type="scientific">[Ruminococcus] torques</name>
    <dbReference type="NCBI Taxonomy" id="33039"/>
    <lineage>
        <taxon>Bacteria</taxon>
        <taxon>Bacillati</taxon>
        <taxon>Bacillota</taxon>
        <taxon>Clostridia</taxon>
        <taxon>Lachnospirales</taxon>
        <taxon>Lachnospiraceae</taxon>
        <taxon>Mediterraneibacter</taxon>
    </lineage>
</organism>
<evidence type="ECO:0000313" key="6">
    <source>
        <dbReference type="EMBL" id="CUN79413.1"/>
    </source>
</evidence>
<dbReference type="EMBL" id="RCYR01000001">
    <property type="protein sequence ID" value="RYS82474.1"/>
    <property type="molecule type" value="Genomic_DNA"/>
</dbReference>
<evidence type="ECO:0000256" key="3">
    <source>
        <dbReference type="ARBA" id="ARBA00022840"/>
    </source>
</evidence>
<sequence>MFYKVEYQKRAHQEVEKIFRVLLPEQGLAVREEQIRLCHEMLDTLLGERIALCDAGVGIGKTYAYLVACVLLRKYSMLTGRGNPLEQRPVVVSTSSIALQKAIVTEYIPFLSRVLLEQGMIQSPLRAVVRKGKEHFVCDNRLEQRIEAIRHKQKNAAQKEALLSLRKHYDMDTVKDLSGFDRRLVCVPKFCPRECPGRQMCRYQRYLEEAKKQDVFILICNHNYLLADAYHRAEGYKPLLSDYRTLIVDEAHKLPEAAKQMFGKNLCMDDIREMVYYLEREHQKEEARILRTVMGEALRVVGAEQRIGKGIRETFRNTTNSVVSLWEGVEMLEFLLEKLERSVPKWIRNRLEEAKDVLECFCSSDEKYVRYLYLDKEQLPILCAASREIPELLQKMLWDREEEISAILTSGTLKAGADFLRTRQVTGLEARAGVQEYVAESPFSYEKNCLLYLPKTLEHCRRGSREEAVMIANHIHSLICSTYGHTLVLFTSYTLMGSVYQILRDSLPFPMVEVWRHSQEEILRFKTMENGVLFAAGSCWEGVDFPGDMVSSLIIVKLPFAVPDPISEAEKETYESLEAYIQSIIVPDMQKRLRQGFGRAIRTETDTCVVSILDNRAVQGGKYHEDVLNALPTCQMAEELREVQAFIRSRKGVEYYL</sequence>
<dbReference type="GO" id="GO:0016818">
    <property type="term" value="F:hydrolase activity, acting on acid anhydrides, in phosphorus-containing anhydrides"/>
    <property type="evidence" value="ECO:0007669"/>
    <property type="project" value="InterPro"/>
</dbReference>
<evidence type="ECO:0000313" key="8">
    <source>
        <dbReference type="Proteomes" id="UP000095787"/>
    </source>
</evidence>
<keyword evidence="1" id="KW-0547">Nucleotide-binding</keyword>
<accession>A0A173ZUC0</accession>
<dbReference type="PROSITE" id="PS51193">
    <property type="entry name" value="HELICASE_ATP_BIND_2"/>
    <property type="match status" value="1"/>
</dbReference>
<dbReference type="EMBL" id="CYZO01000008">
    <property type="protein sequence ID" value="CUN79413.1"/>
    <property type="molecule type" value="Genomic_DNA"/>
</dbReference>
<dbReference type="GO" id="GO:0005524">
    <property type="term" value="F:ATP binding"/>
    <property type="evidence" value="ECO:0007669"/>
    <property type="project" value="UniProtKB-KW"/>
</dbReference>
<reference evidence="6 8" key="1">
    <citation type="submission" date="2015-09" db="EMBL/GenBank/DDBJ databases">
        <authorList>
            <consortium name="Pathogen Informatics"/>
        </authorList>
    </citation>
    <scope>NUCLEOTIDE SEQUENCE [LARGE SCALE GENOMIC DNA]</scope>
    <source>
        <strain evidence="6 8">2789STDY5834841</strain>
    </source>
</reference>
<keyword evidence="3" id="KW-0067">ATP-binding</keyword>
<comment type="similarity">
    <text evidence="4">Belongs to the helicase family. DinG subfamily.</text>
</comment>
<reference evidence="7 9" key="2">
    <citation type="journal article" date="2019" name="Science, e1252229">
        <title>Invertible promoters mediate bacterial phase variation, antibiotic resistance, and host adaptation in the gut.</title>
        <authorList>
            <person name="Jiang X."/>
            <person name="Hall A.B."/>
            <person name="Arthur T.D."/>
            <person name="Plichta D.R."/>
            <person name="Covington C.T."/>
            <person name="Poyet M."/>
            <person name="Crothers J."/>
            <person name="Moses P.L."/>
            <person name="Tolonen A.C."/>
            <person name="Vlamakis H."/>
            <person name="Alm E.J."/>
            <person name="Xavier R.J."/>
        </authorList>
    </citation>
    <scope>NUCLEOTIDE SEQUENCE [LARGE SCALE GENOMIC DNA]</scope>
    <source>
        <strain evidence="9">aa_0143</strain>
        <strain evidence="7">Aa_0143</strain>
    </source>
</reference>
<proteinExistence type="inferred from homology"/>
<evidence type="ECO:0000313" key="7">
    <source>
        <dbReference type="EMBL" id="RYS82474.1"/>
    </source>
</evidence>
<dbReference type="Gene3D" id="3.40.50.300">
    <property type="entry name" value="P-loop containing nucleotide triphosphate hydrolases"/>
    <property type="match status" value="2"/>
</dbReference>
<dbReference type="SMART" id="SM00491">
    <property type="entry name" value="HELICc2"/>
    <property type="match status" value="1"/>
</dbReference>
<gene>
    <name evidence="6" type="primary">dinG_1</name>
    <name evidence="7" type="ORF">EAI93_01910</name>
    <name evidence="6" type="ORF">ERS852456_00838</name>
</gene>
<dbReference type="GeneID" id="97329355"/>
<dbReference type="GO" id="GO:0003676">
    <property type="term" value="F:nucleic acid binding"/>
    <property type="evidence" value="ECO:0007669"/>
    <property type="project" value="InterPro"/>
</dbReference>
<keyword evidence="6" id="KW-0347">Helicase</keyword>
<evidence type="ECO:0000256" key="4">
    <source>
        <dbReference type="ARBA" id="ARBA00038058"/>
    </source>
</evidence>
<feature type="domain" description="Helicase ATP-binding" evidence="5">
    <location>
        <begin position="20"/>
        <end position="301"/>
    </location>
</feature>
<dbReference type="Proteomes" id="UP000292665">
    <property type="component" value="Unassembled WGS sequence"/>
</dbReference>
<dbReference type="InterPro" id="IPR006555">
    <property type="entry name" value="ATP-dep_Helicase_C"/>
</dbReference>
<dbReference type="Pfam" id="PF13307">
    <property type="entry name" value="Helicase_C_2"/>
    <property type="match status" value="1"/>
</dbReference>
<dbReference type="InterPro" id="IPR014013">
    <property type="entry name" value="Helic_SF1/SF2_ATP-bd_DinG/Rad3"/>
</dbReference>
<protein>
    <submittedName>
        <fullName evidence="7">ATP-dependent DNA helicase</fullName>
    </submittedName>
    <submittedName>
        <fullName evidence="6">Probable ATP-dependent helicase dinG homolog</fullName>
        <ecNumber evidence="6">3.6.4.12</ecNumber>
    </submittedName>
</protein>
<dbReference type="AlphaFoldDB" id="A0A173ZUC0"/>
<dbReference type="PANTHER" id="PTHR11472:SF34">
    <property type="entry name" value="REGULATOR OF TELOMERE ELONGATION HELICASE 1"/>
    <property type="match status" value="1"/>
</dbReference>
<dbReference type="RefSeq" id="WP_009243181.1">
    <property type="nucleotide sequence ID" value="NZ_AP028249.1"/>
</dbReference>
<evidence type="ECO:0000256" key="2">
    <source>
        <dbReference type="ARBA" id="ARBA00022801"/>
    </source>
</evidence>